<reference evidence="2" key="1">
    <citation type="submission" date="2015-06" db="EMBL/GenBank/DDBJ databases">
        <authorList>
            <person name="Lim Y.L."/>
            <person name="Ee R."/>
            <person name="Yong D."/>
            <person name="How K.Y."/>
            <person name="Yin W.F."/>
            <person name="Chan K.G."/>
        </authorList>
    </citation>
    <scope>NUCLEOTIDE SEQUENCE [LARGE SCALE GENOMIC DNA]</scope>
    <source>
        <strain evidence="2">DSM 25325</strain>
    </source>
</reference>
<dbReference type="GO" id="GO:0004177">
    <property type="term" value="F:aminopeptidase activity"/>
    <property type="evidence" value="ECO:0007669"/>
    <property type="project" value="UniProtKB-KW"/>
</dbReference>
<dbReference type="InterPro" id="IPR014553">
    <property type="entry name" value="Aminopept"/>
</dbReference>
<proteinExistence type="predicted"/>
<dbReference type="PIRSF" id="PIRSF029285">
    <property type="entry name" value="Aminopept"/>
    <property type="match status" value="1"/>
</dbReference>
<dbReference type="OrthoDB" id="357991at2"/>
<dbReference type="Proteomes" id="UP000036700">
    <property type="component" value="Chromosome"/>
</dbReference>
<dbReference type="Pfam" id="PF10023">
    <property type="entry name" value="Aminopep"/>
    <property type="match status" value="1"/>
</dbReference>
<keyword evidence="1" id="KW-0645">Protease</keyword>
<protein>
    <submittedName>
        <fullName evidence="1">Aminopeptidase</fullName>
    </submittedName>
</protein>
<keyword evidence="1" id="KW-0031">Aminopeptidase</keyword>
<name>A0A0G3ESP2_9BURK</name>
<keyword evidence="1" id="KW-0378">Hydrolase</keyword>
<dbReference type="KEGG" id="ptx:ABW99_18815"/>
<dbReference type="PROSITE" id="PS51257">
    <property type="entry name" value="PROKAR_LIPOPROTEIN"/>
    <property type="match status" value="1"/>
</dbReference>
<evidence type="ECO:0000313" key="1">
    <source>
        <dbReference type="EMBL" id="AKJ69950.1"/>
    </source>
</evidence>
<accession>A0A0G3ESP2</accession>
<gene>
    <name evidence="1" type="ORF">ABW99_18815</name>
</gene>
<dbReference type="RefSeq" id="WP_047215857.1">
    <property type="nucleotide sequence ID" value="NZ_CP011568.3"/>
</dbReference>
<sequence length="364" mass="41543">MSARPGRRWRQILVWSIVASVAASLSGCGELDYYAQAVHGQFALLETARPVDILLQGGRVDERLRRRLRLAEEIRTYAVERLGLPNNGSYRKYADLQRSYAVWNVFAARPLSLQLKQSCFPIAGCVDYRGYYKHADAEQYARDLRSHGWETFTVGVPAYSTLGYFDDPLLNTFLFDPEGELARIIFHELAHQVVYVRGDTMFNESFAVTVAAVGVTRWFRAHPRGAKAYELVDMRRRAFRALVRRYRGRLVELYGGSLLPAQKEIEKRRIFREMRASYLRLRSSWGGYAGFDRWVDSGLNNAKFGAFADYSHWVPAFRALLAQQHGNLPAFYKAVRKLAALPAGKRHAELDALAQNEAERLAQP</sequence>
<dbReference type="AlphaFoldDB" id="A0A0G3ESP2"/>
<organism evidence="1 2">
    <name type="scientific">Pandoraea thiooxydans</name>
    <dbReference type="NCBI Taxonomy" id="445709"/>
    <lineage>
        <taxon>Bacteria</taxon>
        <taxon>Pseudomonadati</taxon>
        <taxon>Pseudomonadota</taxon>
        <taxon>Betaproteobacteria</taxon>
        <taxon>Burkholderiales</taxon>
        <taxon>Burkholderiaceae</taxon>
        <taxon>Pandoraea</taxon>
    </lineage>
</organism>
<evidence type="ECO:0000313" key="2">
    <source>
        <dbReference type="Proteomes" id="UP000036700"/>
    </source>
</evidence>
<dbReference type="PATRIC" id="fig|445709.3.peg.3954"/>
<keyword evidence="2" id="KW-1185">Reference proteome</keyword>
<dbReference type="STRING" id="445709.ABW99_18815"/>
<dbReference type="EMBL" id="CP011568">
    <property type="protein sequence ID" value="AKJ69950.1"/>
    <property type="molecule type" value="Genomic_DNA"/>
</dbReference>